<keyword evidence="3" id="KW-1185">Reference proteome</keyword>
<feature type="domain" description="N-acetyltransferase" evidence="1">
    <location>
        <begin position="14"/>
        <end position="178"/>
    </location>
</feature>
<dbReference type="PANTHER" id="PTHR43792">
    <property type="entry name" value="GNAT FAMILY, PUTATIVE (AFU_ORTHOLOGUE AFUA_3G00765)-RELATED-RELATED"/>
    <property type="match status" value="1"/>
</dbReference>
<dbReference type="RefSeq" id="WP_165027600.1">
    <property type="nucleotide sequence ID" value="NZ_JAAKZF010000011.1"/>
</dbReference>
<dbReference type="AlphaFoldDB" id="A0A6G4WC23"/>
<dbReference type="SUPFAM" id="SSF55729">
    <property type="entry name" value="Acyl-CoA N-acyltransferases (Nat)"/>
    <property type="match status" value="1"/>
</dbReference>
<dbReference type="GO" id="GO:0016747">
    <property type="term" value="F:acyltransferase activity, transferring groups other than amino-acyl groups"/>
    <property type="evidence" value="ECO:0007669"/>
    <property type="project" value="InterPro"/>
</dbReference>
<dbReference type="PANTHER" id="PTHR43792:SF16">
    <property type="entry name" value="N-ACETYLTRANSFERASE DOMAIN-CONTAINING PROTEIN"/>
    <property type="match status" value="1"/>
</dbReference>
<dbReference type="InterPro" id="IPR051531">
    <property type="entry name" value="N-acetyltransferase"/>
</dbReference>
<proteinExistence type="predicted"/>
<name>A0A6G4WC23_9HYPH</name>
<dbReference type="EMBL" id="JAAKZF010000011">
    <property type="protein sequence ID" value="NGO51753.1"/>
    <property type="molecule type" value="Genomic_DNA"/>
</dbReference>
<dbReference type="Pfam" id="PF13302">
    <property type="entry name" value="Acetyltransf_3"/>
    <property type="match status" value="1"/>
</dbReference>
<organism evidence="2 3">
    <name type="scientific">Allomesorhizobium camelthorni</name>
    <dbReference type="NCBI Taxonomy" id="475069"/>
    <lineage>
        <taxon>Bacteria</taxon>
        <taxon>Pseudomonadati</taxon>
        <taxon>Pseudomonadota</taxon>
        <taxon>Alphaproteobacteria</taxon>
        <taxon>Hyphomicrobiales</taxon>
        <taxon>Phyllobacteriaceae</taxon>
        <taxon>Allomesorhizobium</taxon>
    </lineage>
</organism>
<accession>A0A6G4WC23</accession>
<gene>
    <name evidence="2" type="ORF">G6N73_11270</name>
</gene>
<dbReference type="InterPro" id="IPR016181">
    <property type="entry name" value="Acyl_CoA_acyltransferase"/>
</dbReference>
<reference evidence="2 3" key="1">
    <citation type="submission" date="2020-02" db="EMBL/GenBank/DDBJ databases">
        <title>Genome sequence of strain CCNWXJ40-4.</title>
        <authorList>
            <person name="Gao J."/>
            <person name="Sun J."/>
        </authorList>
    </citation>
    <scope>NUCLEOTIDE SEQUENCE [LARGE SCALE GENOMIC DNA]</scope>
    <source>
        <strain evidence="2 3">CCNWXJ 40-4</strain>
    </source>
</reference>
<protein>
    <submittedName>
        <fullName evidence="2">GNAT family N-acetyltransferase</fullName>
    </submittedName>
</protein>
<dbReference type="InterPro" id="IPR000182">
    <property type="entry name" value="GNAT_dom"/>
</dbReference>
<dbReference type="Gene3D" id="3.40.630.30">
    <property type="match status" value="1"/>
</dbReference>
<sequence>MAGDGRTQIETKRLLLRPHLAGDFEGYTALWAGAPDRPARQSPLGDLNAEEAWARLLRFIGHWKVFGYGPFLAIERTSGTVVAEVGLARFRRGVGEDFDRAPEAMWKIDDRHQGKGIASEAMADIMPWFDARGEEGRTVCMIHATNTASIRIADRLGFQRFGQAIHRGNPVLLFERIRPISEDSGRS</sequence>
<dbReference type="PROSITE" id="PS51186">
    <property type="entry name" value="GNAT"/>
    <property type="match status" value="1"/>
</dbReference>
<evidence type="ECO:0000313" key="2">
    <source>
        <dbReference type="EMBL" id="NGO51753.1"/>
    </source>
</evidence>
<comment type="caution">
    <text evidence="2">The sequence shown here is derived from an EMBL/GenBank/DDBJ whole genome shotgun (WGS) entry which is preliminary data.</text>
</comment>
<evidence type="ECO:0000259" key="1">
    <source>
        <dbReference type="PROSITE" id="PS51186"/>
    </source>
</evidence>
<dbReference type="Proteomes" id="UP001642900">
    <property type="component" value="Unassembled WGS sequence"/>
</dbReference>
<evidence type="ECO:0000313" key="3">
    <source>
        <dbReference type="Proteomes" id="UP001642900"/>
    </source>
</evidence>